<dbReference type="Pfam" id="PF13377">
    <property type="entry name" value="Peripla_BP_3"/>
    <property type="match status" value="1"/>
</dbReference>
<dbReference type="Gene3D" id="1.10.260.40">
    <property type="entry name" value="lambda repressor-like DNA-binding domains"/>
    <property type="match status" value="1"/>
</dbReference>
<protein>
    <submittedName>
        <fullName evidence="1">HTH-type transcriptional regulator KdgR</fullName>
    </submittedName>
</protein>
<dbReference type="InterPro" id="IPR028082">
    <property type="entry name" value="Peripla_BP_I"/>
</dbReference>
<dbReference type="KEGG" id="mgot:MgSA37_01108"/>
<accession>A0A0X8X3F8</accession>
<name>A0A0X8X3F8_9SPHI</name>
<sequence length="347" mass="38868">MKKKLSIVDIANSLNVSKTTISFILNGRAQEKRIGAELVERVLKFVEEVGYKPNPLAKSLRTGKSNIIGLMVEDIANPFFASIARLIEDRAYNNGYKIIYCSTDNNTEKTKDLIEMYRDRHVDGYIIAPPEGIEDDINSLIKAGFPVVLFDRNLENVNADYVVVDNLFSTYNATRHLISQGYKNIAYVSFLSSQAQLTQRLQGYKNALKEYNLKPIVKEVLFNRDNDVIMEPIRTFLKKRKDDIDAILFGTNHIGVCGLRLFSELGIKVPDDIAVVSFDDYEVFQLFTPPISAIAQPIVQIADNVITTLLSKLNSPVKDKSVKTITLSTELNIRSSSAPAKSNVVPV</sequence>
<evidence type="ECO:0000313" key="2">
    <source>
        <dbReference type="Proteomes" id="UP000218263"/>
    </source>
</evidence>
<dbReference type="OrthoDB" id="9803256at2"/>
<dbReference type="SMART" id="SM00354">
    <property type="entry name" value="HTH_LACI"/>
    <property type="match status" value="1"/>
</dbReference>
<dbReference type="SUPFAM" id="SSF53822">
    <property type="entry name" value="Periplasmic binding protein-like I"/>
    <property type="match status" value="1"/>
</dbReference>
<dbReference type="Gene3D" id="3.40.50.2300">
    <property type="match status" value="2"/>
</dbReference>
<dbReference type="GO" id="GO:0003700">
    <property type="term" value="F:DNA-binding transcription factor activity"/>
    <property type="evidence" value="ECO:0007669"/>
    <property type="project" value="TreeGrafter"/>
</dbReference>
<dbReference type="InterPro" id="IPR010982">
    <property type="entry name" value="Lambda_DNA-bd_dom_sf"/>
</dbReference>
<dbReference type="PANTHER" id="PTHR30146">
    <property type="entry name" value="LACI-RELATED TRANSCRIPTIONAL REPRESSOR"/>
    <property type="match status" value="1"/>
</dbReference>
<proteinExistence type="predicted"/>
<gene>
    <name evidence="1" type="primary">kdgR</name>
    <name evidence="1" type="ORF">MgSA37_01108</name>
</gene>
<dbReference type="RefSeq" id="WP_096350207.1">
    <property type="nucleotide sequence ID" value="NZ_AP017313.1"/>
</dbReference>
<dbReference type="PANTHER" id="PTHR30146:SF109">
    <property type="entry name" value="HTH-TYPE TRANSCRIPTIONAL REGULATOR GALS"/>
    <property type="match status" value="1"/>
</dbReference>
<evidence type="ECO:0000313" key="1">
    <source>
        <dbReference type="EMBL" id="BAU52944.1"/>
    </source>
</evidence>
<dbReference type="InterPro" id="IPR000843">
    <property type="entry name" value="HTH_LacI"/>
</dbReference>
<organism evidence="1 2">
    <name type="scientific">Mucilaginibacter gotjawali</name>
    <dbReference type="NCBI Taxonomy" id="1550579"/>
    <lineage>
        <taxon>Bacteria</taxon>
        <taxon>Pseudomonadati</taxon>
        <taxon>Bacteroidota</taxon>
        <taxon>Sphingobacteriia</taxon>
        <taxon>Sphingobacteriales</taxon>
        <taxon>Sphingobacteriaceae</taxon>
        <taxon>Mucilaginibacter</taxon>
    </lineage>
</organism>
<dbReference type="SUPFAM" id="SSF47413">
    <property type="entry name" value="lambda repressor-like DNA-binding domains"/>
    <property type="match status" value="1"/>
</dbReference>
<dbReference type="Pfam" id="PF00356">
    <property type="entry name" value="LacI"/>
    <property type="match status" value="1"/>
</dbReference>
<dbReference type="GO" id="GO:0000976">
    <property type="term" value="F:transcription cis-regulatory region binding"/>
    <property type="evidence" value="ECO:0007669"/>
    <property type="project" value="TreeGrafter"/>
</dbReference>
<dbReference type="EMBL" id="AP017313">
    <property type="protein sequence ID" value="BAU52944.1"/>
    <property type="molecule type" value="Genomic_DNA"/>
</dbReference>
<dbReference type="Proteomes" id="UP000218263">
    <property type="component" value="Chromosome"/>
</dbReference>
<dbReference type="AlphaFoldDB" id="A0A0X8X3F8"/>
<keyword evidence="2" id="KW-1185">Reference proteome</keyword>
<dbReference type="CDD" id="cd01392">
    <property type="entry name" value="HTH_LacI"/>
    <property type="match status" value="1"/>
</dbReference>
<dbReference type="PROSITE" id="PS50932">
    <property type="entry name" value="HTH_LACI_2"/>
    <property type="match status" value="1"/>
</dbReference>
<dbReference type="InterPro" id="IPR046335">
    <property type="entry name" value="LacI/GalR-like_sensor"/>
</dbReference>
<reference evidence="1 2" key="1">
    <citation type="submission" date="2015-12" db="EMBL/GenBank/DDBJ databases">
        <title>Genome sequence of Mucilaginibacter gotjawali.</title>
        <authorList>
            <person name="Lee J.S."/>
            <person name="Lee K.C."/>
            <person name="Kim K.K."/>
            <person name="Lee B.W."/>
        </authorList>
    </citation>
    <scope>NUCLEOTIDE SEQUENCE [LARGE SCALE GENOMIC DNA]</scope>
    <source>
        <strain evidence="1 2">SA3-7</strain>
    </source>
</reference>
<dbReference type="CDD" id="cd19977">
    <property type="entry name" value="PBP1_EndR-like"/>
    <property type="match status" value="1"/>
</dbReference>